<proteinExistence type="predicted"/>
<accession>A0A7X2MWE7</accession>
<dbReference type="Proteomes" id="UP000460287">
    <property type="component" value="Unassembled WGS sequence"/>
</dbReference>
<evidence type="ECO:0000313" key="2">
    <source>
        <dbReference type="Proteomes" id="UP000460287"/>
    </source>
</evidence>
<keyword evidence="2" id="KW-1185">Reference proteome</keyword>
<reference evidence="1 2" key="1">
    <citation type="submission" date="2019-08" db="EMBL/GenBank/DDBJ databases">
        <title>In-depth cultivation of the pig gut microbiome towards novel bacterial diversity and tailored functional studies.</title>
        <authorList>
            <person name="Wylensek D."/>
            <person name="Hitch T.C.A."/>
            <person name="Clavel T."/>
        </authorList>
    </citation>
    <scope>NUCLEOTIDE SEQUENCE [LARGE SCALE GENOMIC DNA]</scope>
    <source>
        <strain evidence="1 2">WCA-383-APC-5B</strain>
    </source>
</reference>
<gene>
    <name evidence="1" type="ORF">FYJ33_02620</name>
</gene>
<protein>
    <submittedName>
        <fullName evidence="1">Uncharacterized protein</fullName>
    </submittedName>
</protein>
<organism evidence="1 2">
    <name type="scientific">Inconstantimicrobium porci</name>
    <dbReference type="NCBI Taxonomy" id="2652291"/>
    <lineage>
        <taxon>Bacteria</taxon>
        <taxon>Bacillati</taxon>
        <taxon>Bacillota</taxon>
        <taxon>Clostridia</taxon>
        <taxon>Eubacteriales</taxon>
        <taxon>Clostridiaceae</taxon>
        <taxon>Inconstantimicrobium</taxon>
    </lineage>
</organism>
<dbReference type="EMBL" id="VULX01000002">
    <property type="protein sequence ID" value="MSR90336.1"/>
    <property type="molecule type" value="Genomic_DNA"/>
</dbReference>
<sequence length="255" mass="29748">MIEIGCNSYFTNSLVVDTLSIIIKSICDNEYKNDYVEESILNDIKSDVYIKEVLSSFKLNGLEFLEFLMYIDDFNDFEQFRKIILESDEAEYLYILSGYIVDKTYINQLLNVENGLVSLFNKTEICSSILSFEMIIKNRESIVNRIIDYMKCMVTDSFISNYKNITKSDCKDIEMLSKMLSIKAPLEVSQDIMGKKFYNKGPYNKFVFIHSSFITRKCIRYFKHDQILVYSSLADTMNSEEIANVLRVISDATRF</sequence>
<dbReference type="RefSeq" id="WP_154530224.1">
    <property type="nucleotide sequence ID" value="NZ_VULX01000002.1"/>
</dbReference>
<evidence type="ECO:0000313" key="1">
    <source>
        <dbReference type="EMBL" id="MSR90336.1"/>
    </source>
</evidence>
<name>A0A7X2MWE7_9CLOT</name>
<dbReference type="AlphaFoldDB" id="A0A7X2MWE7"/>
<comment type="caution">
    <text evidence="1">The sequence shown here is derived from an EMBL/GenBank/DDBJ whole genome shotgun (WGS) entry which is preliminary data.</text>
</comment>